<accession>A0ABX8CSE8</accession>
<name>A0ABX8CSE8_9NOCA</name>
<dbReference type="Gene3D" id="3.40.430.10">
    <property type="entry name" value="Dihydrofolate Reductase, subunit A"/>
    <property type="match status" value="1"/>
</dbReference>
<evidence type="ECO:0000313" key="2">
    <source>
        <dbReference type="EMBL" id="QVI21804.1"/>
    </source>
</evidence>
<protein>
    <submittedName>
        <fullName evidence="2">Dihydrofolate reductase family protein</fullName>
    </submittedName>
</protein>
<gene>
    <name evidence="2" type="ORF">KHQ06_01080</name>
</gene>
<dbReference type="PANTHER" id="PTHR38011">
    <property type="entry name" value="DIHYDROFOLATE REDUCTASE FAMILY PROTEIN (AFU_ORTHOLOGUE AFUA_8G06820)"/>
    <property type="match status" value="1"/>
</dbReference>
<dbReference type="InterPro" id="IPR024072">
    <property type="entry name" value="DHFR-like_dom_sf"/>
</dbReference>
<dbReference type="InterPro" id="IPR050765">
    <property type="entry name" value="Riboflavin_Biosynth_HTPR"/>
</dbReference>
<dbReference type="PANTHER" id="PTHR38011:SF11">
    <property type="entry name" value="2,5-DIAMINO-6-RIBOSYLAMINO-4(3H)-PYRIMIDINONE 5'-PHOSPHATE REDUCTASE"/>
    <property type="match status" value="1"/>
</dbReference>
<sequence>MATPERIDVTFKTVYHTATSLDGFLATPDHNLDWLLSRQVDWDGPLGLNRFAAGAGAIAMGASTYQWINANSTEPWPYNMPTWVFTHREFPAFDDGRDVRLTSKPVEVVHQEMAAAADGKDLWLMGGGELVGQFADQGLLDEIIVSIAPVTLGAGAPLLPRRLELKTTEVAHNGEFACVRYSVVR</sequence>
<dbReference type="Pfam" id="PF01872">
    <property type="entry name" value="RibD_C"/>
    <property type="match status" value="1"/>
</dbReference>
<evidence type="ECO:0000313" key="3">
    <source>
        <dbReference type="Proteomes" id="UP000683310"/>
    </source>
</evidence>
<evidence type="ECO:0000259" key="1">
    <source>
        <dbReference type="Pfam" id="PF01872"/>
    </source>
</evidence>
<organism evidence="2 3">
    <name type="scientific">Nocardia tengchongensis</name>
    <dbReference type="NCBI Taxonomy" id="2055889"/>
    <lineage>
        <taxon>Bacteria</taxon>
        <taxon>Bacillati</taxon>
        <taxon>Actinomycetota</taxon>
        <taxon>Actinomycetes</taxon>
        <taxon>Mycobacteriales</taxon>
        <taxon>Nocardiaceae</taxon>
        <taxon>Nocardia</taxon>
    </lineage>
</organism>
<proteinExistence type="predicted"/>
<dbReference type="SUPFAM" id="SSF53597">
    <property type="entry name" value="Dihydrofolate reductase-like"/>
    <property type="match status" value="1"/>
</dbReference>
<reference evidence="2 3" key="1">
    <citation type="submission" date="2021-04" db="EMBL/GenBank/DDBJ databases">
        <title>Nocardia tengchongensis.</title>
        <authorList>
            <person name="Zhuang k."/>
            <person name="Ran Y."/>
            <person name="Li W."/>
        </authorList>
    </citation>
    <scope>NUCLEOTIDE SEQUENCE [LARGE SCALE GENOMIC DNA]</scope>
    <source>
        <strain evidence="2 3">CFH S0057</strain>
    </source>
</reference>
<dbReference type="InterPro" id="IPR002734">
    <property type="entry name" value="RibDG_C"/>
</dbReference>
<feature type="domain" description="Bacterial bifunctional deaminase-reductase C-terminal" evidence="1">
    <location>
        <begin position="15"/>
        <end position="165"/>
    </location>
</feature>
<dbReference type="EMBL" id="CP074371">
    <property type="protein sequence ID" value="QVI21804.1"/>
    <property type="molecule type" value="Genomic_DNA"/>
</dbReference>
<keyword evidence="3" id="KW-1185">Reference proteome</keyword>
<dbReference type="Proteomes" id="UP000683310">
    <property type="component" value="Chromosome"/>
</dbReference>